<protein>
    <submittedName>
        <fullName evidence="2">Pilus assembly protein CpaE</fullName>
    </submittedName>
</protein>
<name>A0AAV4LSJ0_BABCB</name>
<evidence type="ECO:0000256" key="1">
    <source>
        <dbReference type="SAM" id="MobiDB-lite"/>
    </source>
</evidence>
<evidence type="ECO:0000313" key="3">
    <source>
        <dbReference type="Proteomes" id="UP001497744"/>
    </source>
</evidence>
<keyword evidence="3" id="KW-1185">Reference proteome</keyword>
<gene>
    <name evidence="2" type="ORF">BcabD6B2_22290</name>
</gene>
<evidence type="ECO:0000313" key="2">
    <source>
        <dbReference type="EMBL" id="GIX62794.1"/>
    </source>
</evidence>
<dbReference type="EMBL" id="BPLF01000002">
    <property type="protein sequence ID" value="GIX62794.1"/>
    <property type="molecule type" value="Genomic_DNA"/>
</dbReference>
<dbReference type="GeneID" id="94194275"/>
<proteinExistence type="predicted"/>
<sequence length="217" mass="23275">MWKAATLEGIRRREAGDKASRYYVEVETGRSLVRNRLQNLEGLERAALVEELVRTVDGKTVDALLEDALQRAALQRVLRGVRALVARVVLGAPREVGAEVEAELVEGDALAQVQTPEVVQLAQHEVLLAVVGDVEVATGKVVLENGVLEAGEEDLVEPPGGPVDARGGDLPHHAVAALDDGAPHAAESGRQVRQQPLPEPHVKAEPPGALQRLGRRR</sequence>
<feature type="region of interest" description="Disordered" evidence="1">
    <location>
        <begin position="152"/>
        <end position="217"/>
    </location>
</feature>
<organism evidence="2 3">
    <name type="scientific">Babesia caballi</name>
    <dbReference type="NCBI Taxonomy" id="5871"/>
    <lineage>
        <taxon>Eukaryota</taxon>
        <taxon>Sar</taxon>
        <taxon>Alveolata</taxon>
        <taxon>Apicomplexa</taxon>
        <taxon>Aconoidasida</taxon>
        <taxon>Piroplasmida</taxon>
        <taxon>Babesiidae</taxon>
        <taxon>Babesia</taxon>
    </lineage>
</organism>
<dbReference type="Proteomes" id="UP001497744">
    <property type="component" value="Unassembled WGS sequence"/>
</dbReference>
<comment type="caution">
    <text evidence="2">The sequence shown here is derived from an EMBL/GenBank/DDBJ whole genome shotgun (WGS) entry which is preliminary data.</text>
</comment>
<dbReference type="AlphaFoldDB" id="A0AAV4LSJ0"/>
<reference evidence="2 3" key="1">
    <citation type="submission" date="2021-06" db="EMBL/GenBank/DDBJ databases">
        <title>Genome sequence of Babesia caballi.</title>
        <authorList>
            <person name="Yamagishi J."/>
            <person name="Kidaka T."/>
            <person name="Ochi A."/>
        </authorList>
    </citation>
    <scope>NUCLEOTIDE SEQUENCE [LARGE SCALE GENOMIC DNA]</scope>
    <source>
        <strain evidence="2">USDA-D6B2</strain>
    </source>
</reference>
<dbReference type="RefSeq" id="XP_067714863.1">
    <property type="nucleotide sequence ID" value="XM_067858762.1"/>
</dbReference>
<accession>A0AAV4LSJ0</accession>